<evidence type="ECO:0000256" key="3">
    <source>
        <dbReference type="ARBA" id="ARBA00022953"/>
    </source>
</evidence>
<dbReference type="SMR" id="A0A1L3KLI0"/>
<evidence type="ECO:0000259" key="4">
    <source>
        <dbReference type="PROSITE" id="PS50507"/>
    </source>
</evidence>
<dbReference type="InterPro" id="IPR043502">
    <property type="entry name" value="DNA/RNA_pol_sf"/>
</dbReference>
<feature type="domain" description="RdRp catalytic" evidence="4">
    <location>
        <begin position="256"/>
        <end position="368"/>
    </location>
</feature>
<dbReference type="CDD" id="cd23185">
    <property type="entry name" value="dsRNAv_Picobirnaviridae_RdRp"/>
    <property type="match status" value="1"/>
</dbReference>
<protein>
    <submittedName>
        <fullName evidence="5">RdRp</fullName>
    </submittedName>
</protein>
<evidence type="ECO:0000256" key="1">
    <source>
        <dbReference type="ARBA" id="ARBA00022679"/>
    </source>
</evidence>
<dbReference type="PROSITE" id="PS50507">
    <property type="entry name" value="RDRP_SSRNA_POS"/>
    <property type="match status" value="1"/>
</dbReference>
<accession>A0A1L3KLI0</accession>
<dbReference type="GO" id="GO:0003968">
    <property type="term" value="F:RNA-directed RNA polymerase activity"/>
    <property type="evidence" value="ECO:0007669"/>
    <property type="project" value="InterPro"/>
</dbReference>
<dbReference type="Pfam" id="PF00680">
    <property type="entry name" value="RdRP_1"/>
    <property type="match status" value="1"/>
</dbReference>
<dbReference type="InterPro" id="IPR007094">
    <property type="entry name" value="RNA-dir_pol_PSvirus"/>
</dbReference>
<evidence type="ECO:0000313" key="5">
    <source>
        <dbReference type="EMBL" id="APG78268.1"/>
    </source>
</evidence>
<dbReference type="InterPro" id="IPR001205">
    <property type="entry name" value="RNA-dir_pol_C"/>
</dbReference>
<dbReference type="GO" id="GO:0003723">
    <property type="term" value="F:RNA binding"/>
    <property type="evidence" value="ECO:0007669"/>
    <property type="project" value="InterPro"/>
</dbReference>
<organism evidence="5">
    <name type="scientific">Shahe picobirna-like virus 2</name>
    <dbReference type="NCBI Taxonomy" id="1923438"/>
    <lineage>
        <taxon>Viruses</taxon>
        <taxon>Riboviria</taxon>
    </lineage>
</organism>
<keyword evidence="2" id="KW-0548">Nucleotidyltransferase</keyword>
<keyword evidence="3" id="KW-0693">Viral RNA replication</keyword>
<proteinExistence type="predicted"/>
<name>A0A1L3KLI0_9VIRU</name>
<dbReference type="SUPFAM" id="SSF56672">
    <property type="entry name" value="DNA/RNA polymerases"/>
    <property type="match status" value="1"/>
</dbReference>
<dbReference type="EMBL" id="KX884154">
    <property type="protein sequence ID" value="APG78268.1"/>
    <property type="molecule type" value="Genomic_RNA"/>
</dbReference>
<evidence type="ECO:0000256" key="2">
    <source>
        <dbReference type="ARBA" id="ARBA00022695"/>
    </source>
</evidence>
<keyword evidence="1" id="KW-0808">Transferase</keyword>
<dbReference type="GO" id="GO:0006351">
    <property type="term" value="P:DNA-templated transcription"/>
    <property type="evidence" value="ECO:0007669"/>
    <property type="project" value="InterPro"/>
</dbReference>
<reference evidence="5" key="1">
    <citation type="journal article" date="2016" name="Nature">
        <title>Redefining the invertebrate RNA virosphere.</title>
        <authorList>
            <person name="Shi M."/>
            <person name="Lin X.D."/>
            <person name="Tian J.H."/>
            <person name="Chen L.J."/>
            <person name="Chen X."/>
            <person name="Li C.X."/>
            <person name="Qin X.C."/>
            <person name="Li J."/>
            <person name="Cao J.P."/>
            <person name="Eden J.S."/>
            <person name="Buchmann J."/>
            <person name="Wang W."/>
            <person name="Xu J."/>
            <person name="Holmes E.C."/>
            <person name="Zhang Y.Z."/>
        </authorList>
    </citation>
    <scope>NUCLEOTIDE SEQUENCE</scope>
    <source>
        <strain evidence="5">SHWC01c3537</strain>
    </source>
</reference>
<dbReference type="GO" id="GO:0039694">
    <property type="term" value="P:viral RNA genome replication"/>
    <property type="evidence" value="ECO:0007669"/>
    <property type="project" value="InterPro"/>
</dbReference>
<sequence length="520" mass="59556">MIEDDFSSPEFSEVTNFKANPAFPFLDKMDIDLDVRRRVSLSLEMTLSGNDQVLTTPLCKSKSPDAILRDIDAIFERNMSKINPALMEIENSNRSKFGPRSISKPWSERIEGLSEYFGSDECSIAPRDLFPGSLNNLKPCLRPLSIKSAVDCLKNSTNSGFPYYTRKGKLKERYIENFESLLKRKDPCILFTRTQEGGKTRDVWGYPMADSILEMRYYRPLLEYQRKLNWRGAIISPDEVDRRITRLMDFAKSNDLVLVSVDFKGFDKSLRKTLQACSFRYIKCLFQVKDLADLDYIEDRFSTIGIVTPGGIFTGTHGVPSGSTFTNEVDSIAQYLVAKSSGITVEDLIQIQGDDGVYAIPRDKLDEFLSHFNNAGLTVNRDKSVTSDVFCVYLQQLYHPDYRCKSSGIIGGVYSIYRALNRLLFQENWSRFEDFNIIGRDYYSIRAISILENCRNHPLFEDFVMYIKQLDKYSLGVSRNGISDYIKFMSDSQGAEGILKNQYGDDIKGIRSFKTWKLLM</sequence>